<dbReference type="SUPFAM" id="SSF52833">
    <property type="entry name" value="Thioredoxin-like"/>
    <property type="match status" value="1"/>
</dbReference>
<dbReference type="PIRSF" id="PIRSF006386">
    <property type="entry name" value="HCCAis_GSTk"/>
    <property type="match status" value="1"/>
</dbReference>
<keyword evidence="1 3" id="KW-0413">Isomerase</keyword>
<evidence type="ECO:0000256" key="1">
    <source>
        <dbReference type="PIRNR" id="PIRNR006386"/>
    </source>
</evidence>
<accession>A0ABQ5YPC2</accession>
<dbReference type="InterPro" id="IPR036249">
    <property type="entry name" value="Thioredoxin-like_sf"/>
</dbReference>
<evidence type="ECO:0000313" key="4">
    <source>
        <dbReference type="Proteomes" id="UP001156664"/>
    </source>
</evidence>
<comment type="similarity">
    <text evidence="1">Belongs to the GST superfamily. NadH family.</text>
</comment>
<dbReference type="EMBL" id="BSOJ01000006">
    <property type="protein sequence ID" value="GLR25282.1"/>
    <property type="molecule type" value="Genomic_DNA"/>
</dbReference>
<gene>
    <name evidence="3" type="ORF">GCM10007875_03700</name>
</gene>
<dbReference type="Pfam" id="PF01323">
    <property type="entry name" value="DSBA"/>
    <property type="match status" value="1"/>
</dbReference>
<dbReference type="Proteomes" id="UP001156664">
    <property type="component" value="Unassembled WGS sequence"/>
</dbReference>
<keyword evidence="4" id="KW-1185">Reference proteome</keyword>
<dbReference type="EC" id="5.99.1.4" evidence="1"/>
<dbReference type="GO" id="GO:0016853">
    <property type="term" value="F:isomerase activity"/>
    <property type="evidence" value="ECO:0007669"/>
    <property type="project" value="UniProtKB-KW"/>
</dbReference>
<dbReference type="RefSeq" id="WP_284279621.1">
    <property type="nucleotide sequence ID" value="NZ_BSOJ01000006.1"/>
</dbReference>
<name>A0ABQ5YPC2_9BURK</name>
<dbReference type="InterPro" id="IPR014440">
    <property type="entry name" value="HCCAis_GSTk"/>
</dbReference>
<comment type="catalytic activity">
    <reaction evidence="1">
        <text>2-hydroxychromene-2-carboxylate = (3E)-4-(2-hydroxyphenyl)-2-oxobut-3-enoate</text>
        <dbReference type="Rhea" id="RHEA:27401"/>
        <dbReference type="ChEBI" id="CHEBI:59350"/>
        <dbReference type="ChEBI" id="CHEBI:59353"/>
        <dbReference type="EC" id="5.99.1.4"/>
    </reaction>
</comment>
<dbReference type="Gene3D" id="3.40.30.10">
    <property type="entry name" value="Glutaredoxin"/>
    <property type="match status" value="1"/>
</dbReference>
<dbReference type="PANTHER" id="PTHR42943">
    <property type="entry name" value="GLUTATHIONE S-TRANSFERASE KAPPA"/>
    <property type="match status" value="1"/>
</dbReference>
<dbReference type="InterPro" id="IPR001853">
    <property type="entry name" value="DSBA-like_thioredoxin_dom"/>
</dbReference>
<sequence>MATKQTIDFYYDLTSPYSYVAAELIEGIAREGNAEVNYLPTLLGFVFKATGNSAPMMNPTKGKYSANDFLRTARYYDLPIQWPKQFPINATCATRALLKLKDQQPDKMGELTRALYRAYFVEGKDITTVDGVAAVADAIGLNGADLALANDDEAYKAKTRDLVQQAVDAGMFGAPYFVVGKECFWGQDRMEQLRRWVVKGPF</sequence>
<evidence type="ECO:0000313" key="3">
    <source>
        <dbReference type="EMBL" id="GLR25282.1"/>
    </source>
</evidence>
<dbReference type="CDD" id="cd03022">
    <property type="entry name" value="DsbA_HCCA_Iso"/>
    <property type="match status" value="1"/>
</dbReference>
<dbReference type="InterPro" id="IPR044087">
    <property type="entry name" value="NahD-like"/>
</dbReference>
<dbReference type="PANTHER" id="PTHR42943:SF2">
    <property type="entry name" value="GLUTATHIONE S-TRANSFERASE KAPPA 1"/>
    <property type="match status" value="1"/>
</dbReference>
<reference evidence="4" key="1">
    <citation type="journal article" date="2019" name="Int. J. Syst. Evol. Microbiol.">
        <title>The Global Catalogue of Microorganisms (GCM) 10K type strain sequencing project: providing services to taxonomists for standard genome sequencing and annotation.</title>
        <authorList>
            <consortium name="The Broad Institute Genomics Platform"/>
            <consortium name="The Broad Institute Genome Sequencing Center for Infectious Disease"/>
            <person name="Wu L."/>
            <person name="Ma J."/>
        </authorList>
    </citation>
    <scope>NUCLEOTIDE SEQUENCE [LARGE SCALE GENOMIC DNA]</scope>
    <source>
        <strain evidence="4">NBRC 105857</strain>
    </source>
</reference>
<proteinExistence type="inferred from homology"/>
<dbReference type="InterPro" id="IPR051924">
    <property type="entry name" value="GST_Kappa/NadH"/>
</dbReference>
<feature type="domain" description="DSBA-like thioredoxin" evidence="2">
    <location>
        <begin position="6"/>
        <end position="194"/>
    </location>
</feature>
<comment type="caution">
    <text evidence="3">The sequence shown here is derived from an EMBL/GenBank/DDBJ whole genome shotgun (WGS) entry which is preliminary data.</text>
</comment>
<organism evidence="3 4">
    <name type="scientific">Limnobacter litoralis</name>
    <dbReference type="NCBI Taxonomy" id="481366"/>
    <lineage>
        <taxon>Bacteria</taxon>
        <taxon>Pseudomonadati</taxon>
        <taxon>Pseudomonadota</taxon>
        <taxon>Betaproteobacteria</taxon>
        <taxon>Burkholderiales</taxon>
        <taxon>Burkholderiaceae</taxon>
        <taxon>Limnobacter</taxon>
    </lineage>
</organism>
<evidence type="ECO:0000259" key="2">
    <source>
        <dbReference type="Pfam" id="PF01323"/>
    </source>
</evidence>
<protein>
    <recommendedName>
        <fullName evidence="1">2-hydroxychromene-2-carboxylate isomerase</fullName>
        <ecNumber evidence="1">5.99.1.4</ecNumber>
    </recommendedName>
</protein>